<reference evidence="3 4" key="1">
    <citation type="submission" date="2015-10" db="EMBL/GenBank/DDBJ databases">
        <title>Butyribacter intestini gen. nov., sp. nov., a butyric acid-producing bacterium of the family Lachnospiraceae isolated from the human faeces.</title>
        <authorList>
            <person name="Zou Y."/>
            <person name="Xue W."/>
            <person name="Luo G."/>
            <person name="Lv M."/>
        </authorList>
    </citation>
    <scope>NUCLEOTIDE SEQUENCE [LARGE SCALE GENOMIC DNA]</scope>
    <source>
        <strain evidence="3 4">TF01-11</strain>
    </source>
</reference>
<dbReference type="PROSITE" id="PS51257">
    <property type="entry name" value="PROKAR_LIPOPROTEIN"/>
    <property type="match status" value="1"/>
</dbReference>
<keyword evidence="1" id="KW-0732">Signal</keyword>
<dbReference type="SMART" id="SM00635">
    <property type="entry name" value="BID_2"/>
    <property type="match status" value="2"/>
</dbReference>
<feature type="domain" description="NodB homology" evidence="2">
    <location>
        <begin position="191"/>
        <end position="383"/>
    </location>
</feature>
<dbReference type="PROSITE" id="PS51677">
    <property type="entry name" value="NODB"/>
    <property type="match status" value="1"/>
</dbReference>
<dbReference type="Pfam" id="PF01522">
    <property type="entry name" value="Polysacc_deac_1"/>
    <property type="match status" value="1"/>
</dbReference>
<dbReference type="Proteomes" id="UP000050833">
    <property type="component" value="Unassembled WGS sequence"/>
</dbReference>
<evidence type="ECO:0000313" key="3">
    <source>
        <dbReference type="EMBL" id="KQC86650.1"/>
    </source>
</evidence>
<evidence type="ECO:0000256" key="1">
    <source>
        <dbReference type="SAM" id="SignalP"/>
    </source>
</evidence>
<feature type="chain" id="PRO_5043565445" description="NodB homology domain-containing protein" evidence="1">
    <location>
        <begin position="24"/>
        <end position="398"/>
    </location>
</feature>
<dbReference type="PANTHER" id="PTHR10587:SF125">
    <property type="entry name" value="POLYSACCHARIDE DEACETYLASE YHEN-RELATED"/>
    <property type="match status" value="1"/>
</dbReference>
<dbReference type="EMBL" id="LLKB01000001">
    <property type="protein sequence ID" value="KQC86650.1"/>
    <property type="molecule type" value="Genomic_DNA"/>
</dbReference>
<dbReference type="PANTHER" id="PTHR10587">
    <property type="entry name" value="GLYCOSYL TRANSFERASE-RELATED"/>
    <property type="match status" value="1"/>
</dbReference>
<dbReference type="SUPFAM" id="SSF49373">
    <property type="entry name" value="Invasin/intimin cell-adhesion fragments"/>
    <property type="match status" value="2"/>
</dbReference>
<dbReference type="InterPro" id="IPR011330">
    <property type="entry name" value="Glyco_hydro/deAcase_b/a-brl"/>
</dbReference>
<dbReference type="InterPro" id="IPR008964">
    <property type="entry name" value="Invasin/intimin_cell_adhesion"/>
</dbReference>
<proteinExistence type="predicted"/>
<dbReference type="InterPro" id="IPR050248">
    <property type="entry name" value="Polysacc_deacetylase_ArnD"/>
</dbReference>
<feature type="signal peptide" evidence="1">
    <location>
        <begin position="1"/>
        <end position="23"/>
    </location>
</feature>
<dbReference type="InterPro" id="IPR003343">
    <property type="entry name" value="Big_2"/>
</dbReference>
<dbReference type="Pfam" id="PF02368">
    <property type="entry name" value="Big_2"/>
    <property type="match status" value="2"/>
</dbReference>
<evidence type="ECO:0000313" key="4">
    <source>
        <dbReference type="Proteomes" id="UP000050833"/>
    </source>
</evidence>
<dbReference type="SUPFAM" id="SSF88713">
    <property type="entry name" value="Glycoside hydrolase/deacetylase"/>
    <property type="match status" value="1"/>
</dbReference>
<dbReference type="AlphaFoldDB" id="A0AAW3JWN2"/>
<comment type="caution">
    <text evidence="3">The sequence shown here is derived from an EMBL/GenBank/DDBJ whole genome shotgun (WGS) entry which is preliminary data.</text>
</comment>
<name>A0AAW3JWN2_9FIRM</name>
<dbReference type="Gene3D" id="2.60.40.1080">
    <property type="match status" value="2"/>
</dbReference>
<keyword evidence="4" id="KW-1185">Reference proteome</keyword>
<sequence>MKKKYVQGILFGVLFATAVSCSACGGKKDEAKKSGETVNAKENVVKKKEAVKLVLSEAKSLPDKVKDAEFSSADKKIATVTKNGVVHGVKRGKTTITMKSDKEVIHYQIKVAKHGMVYPKFTMLTGEHLDMQFSTKVKAKNVRWSSTNKKIATINKKGKMVAKKRGNVIIKGNDGKRTYVSKITVKKRPKNIVYLTFDDGPNSYTTPKVLNILKKNHVKATFFELRPASYDFKFTKRVIDEGHTLALHGYKHKYYEIYKSEKVYKGNLDKLRNLFFKKFGVWCTVSRFPGGSSNTVSRYNKGIMTRLTKKLDGWGYHYFDWNVDSEDAGGARNPQQTFHNVTSELCKGRGNVVLMHDFYGNDKTINALDKMIKYGKKHGYVFLPITASTDAVHHGVNN</sequence>
<dbReference type="InterPro" id="IPR002509">
    <property type="entry name" value="NODB_dom"/>
</dbReference>
<dbReference type="GO" id="GO:0005975">
    <property type="term" value="P:carbohydrate metabolic process"/>
    <property type="evidence" value="ECO:0007669"/>
    <property type="project" value="InterPro"/>
</dbReference>
<dbReference type="CDD" id="cd10944">
    <property type="entry name" value="CE4_SmPgdA_like"/>
    <property type="match status" value="1"/>
</dbReference>
<dbReference type="Gene3D" id="3.20.20.370">
    <property type="entry name" value="Glycoside hydrolase/deacetylase"/>
    <property type="match status" value="1"/>
</dbReference>
<dbReference type="GO" id="GO:0016810">
    <property type="term" value="F:hydrolase activity, acting on carbon-nitrogen (but not peptide) bonds"/>
    <property type="evidence" value="ECO:0007669"/>
    <property type="project" value="InterPro"/>
</dbReference>
<accession>A0AAW3JWN2</accession>
<evidence type="ECO:0000259" key="2">
    <source>
        <dbReference type="PROSITE" id="PS51677"/>
    </source>
</evidence>
<organism evidence="3 4">
    <name type="scientific">Butyribacter intestini</name>
    <dbReference type="NCBI Taxonomy" id="1703332"/>
    <lineage>
        <taxon>Bacteria</taxon>
        <taxon>Bacillati</taxon>
        <taxon>Bacillota</taxon>
        <taxon>Clostridia</taxon>
        <taxon>Lachnospirales</taxon>
        <taxon>Lachnospiraceae</taxon>
        <taxon>Butyribacter</taxon>
    </lineage>
</organism>
<protein>
    <recommendedName>
        <fullName evidence="2">NodB homology domain-containing protein</fullName>
    </recommendedName>
</protein>
<dbReference type="RefSeq" id="WP_055942430.1">
    <property type="nucleotide sequence ID" value="NZ_JAQDCV010000001.1"/>
</dbReference>
<gene>
    <name evidence="3" type="ORF">APZ18_05645</name>
</gene>